<proteinExistence type="predicted"/>
<evidence type="ECO:0000259" key="2">
    <source>
        <dbReference type="Pfam" id="PF00155"/>
    </source>
</evidence>
<evidence type="ECO:0000313" key="3">
    <source>
        <dbReference type="EMBL" id="KAL1203176.1"/>
    </source>
</evidence>
<keyword evidence="3" id="KW-0808">Transferase</keyword>
<protein>
    <submittedName>
        <fullName evidence="3">Aminotransferase TAT1</fullName>
    </submittedName>
</protein>
<reference evidence="3 4" key="1">
    <citation type="submission" date="2024-04" db="EMBL/GenBank/DDBJ databases">
        <title>Genome assembly C_amara_ONT_v2.</title>
        <authorList>
            <person name="Yant L."/>
            <person name="Moore C."/>
            <person name="Slenker M."/>
        </authorList>
    </citation>
    <scope>NUCLEOTIDE SEQUENCE [LARGE SCALE GENOMIC DNA]</scope>
    <source>
        <tissue evidence="3">Leaf</tissue>
    </source>
</reference>
<dbReference type="PANTHER" id="PTHR45744">
    <property type="entry name" value="TYROSINE AMINOTRANSFERASE"/>
    <property type="match status" value="1"/>
</dbReference>
<evidence type="ECO:0000256" key="1">
    <source>
        <dbReference type="SAM" id="MobiDB-lite"/>
    </source>
</evidence>
<dbReference type="PANTHER" id="PTHR45744:SF16">
    <property type="entry name" value="AMINOTRANSFERASE TAT1-RELATED"/>
    <property type="match status" value="1"/>
</dbReference>
<sequence>MSNLVVPALQTDTEEETQTQNASDSSVWRFRGSDKASSVTMRVIVYKLFDNCNPEVKKTLLPLAHGDPSVAVADYVNRDLTNKVTPNDIFMTVGCNQGIRELVLQSLARPNASILLPRPSYPHYEARAVYSGLEVRKFDLLPEKEWEIDLEGIEAMADENTVAMVIINPKLGSLTTLSEMFTPTIISRRWRRRLKSWE</sequence>
<dbReference type="Proteomes" id="UP001558713">
    <property type="component" value="Unassembled WGS sequence"/>
</dbReference>
<dbReference type="GO" id="GO:0008483">
    <property type="term" value="F:transaminase activity"/>
    <property type="evidence" value="ECO:0007669"/>
    <property type="project" value="UniProtKB-KW"/>
</dbReference>
<evidence type="ECO:0000313" key="4">
    <source>
        <dbReference type="Proteomes" id="UP001558713"/>
    </source>
</evidence>
<dbReference type="SUPFAM" id="SSF53383">
    <property type="entry name" value="PLP-dependent transferases"/>
    <property type="match status" value="1"/>
</dbReference>
<feature type="region of interest" description="Disordered" evidence="1">
    <location>
        <begin position="1"/>
        <end position="25"/>
    </location>
</feature>
<dbReference type="AlphaFoldDB" id="A0ABD1AWH8"/>
<dbReference type="InterPro" id="IPR004839">
    <property type="entry name" value="Aminotransferase_I/II_large"/>
</dbReference>
<keyword evidence="3" id="KW-0032">Aminotransferase</keyword>
<dbReference type="Gene3D" id="3.40.640.10">
    <property type="entry name" value="Type I PLP-dependent aspartate aminotransferase-like (Major domain)"/>
    <property type="match status" value="1"/>
</dbReference>
<dbReference type="Pfam" id="PF00155">
    <property type="entry name" value="Aminotran_1_2"/>
    <property type="match status" value="1"/>
</dbReference>
<name>A0ABD1AWH8_CARAN</name>
<accession>A0ABD1AWH8</accession>
<gene>
    <name evidence="3" type="ORF">V5N11_015411</name>
</gene>
<comment type="caution">
    <text evidence="3">The sequence shown here is derived from an EMBL/GenBank/DDBJ whole genome shotgun (WGS) entry which is preliminary data.</text>
</comment>
<keyword evidence="4" id="KW-1185">Reference proteome</keyword>
<dbReference type="InterPro" id="IPR015424">
    <property type="entry name" value="PyrdxlP-dep_Trfase"/>
</dbReference>
<dbReference type="EMBL" id="JBANAX010000566">
    <property type="protein sequence ID" value="KAL1203176.1"/>
    <property type="molecule type" value="Genomic_DNA"/>
</dbReference>
<dbReference type="InterPro" id="IPR015421">
    <property type="entry name" value="PyrdxlP-dep_Trfase_major"/>
</dbReference>
<feature type="domain" description="Aminotransferase class I/classII large" evidence="2">
    <location>
        <begin position="71"/>
        <end position="168"/>
    </location>
</feature>
<organism evidence="3 4">
    <name type="scientific">Cardamine amara subsp. amara</name>
    <dbReference type="NCBI Taxonomy" id="228776"/>
    <lineage>
        <taxon>Eukaryota</taxon>
        <taxon>Viridiplantae</taxon>
        <taxon>Streptophyta</taxon>
        <taxon>Embryophyta</taxon>
        <taxon>Tracheophyta</taxon>
        <taxon>Spermatophyta</taxon>
        <taxon>Magnoliopsida</taxon>
        <taxon>eudicotyledons</taxon>
        <taxon>Gunneridae</taxon>
        <taxon>Pentapetalae</taxon>
        <taxon>rosids</taxon>
        <taxon>malvids</taxon>
        <taxon>Brassicales</taxon>
        <taxon>Brassicaceae</taxon>
        <taxon>Cardamineae</taxon>
        <taxon>Cardamine</taxon>
    </lineage>
</organism>